<feature type="binding site" evidence="7">
    <location>
        <position position="154"/>
    </location>
    <ligand>
        <name>substrate</name>
    </ligand>
</feature>
<proteinExistence type="inferred from homology"/>
<dbReference type="HAMAP" id="MF_01057">
    <property type="entry name" value="tRNA_methyltr_TrmB"/>
    <property type="match status" value="1"/>
</dbReference>
<evidence type="ECO:0000313" key="9">
    <source>
        <dbReference type="Proteomes" id="UP001526147"/>
    </source>
</evidence>
<feature type="binding site" evidence="7">
    <location>
        <position position="44"/>
    </location>
    <ligand>
        <name>S-adenosyl-L-methionine</name>
        <dbReference type="ChEBI" id="CHEBI:59789"/>
    </ligand>
</feature>
<evidence type="ECO:0000256" key="5">
    <source>
        <dbReference type="ARBA" id="ARBA00022691"/>
    </source>
</evidence>
<dbReference type="SUPFAM" id="SSF53335">
    <property type="entry name" value="S-adenosyl-L-methionine-dependent methyltransferases"/>
    <property type="match status" value="1"/>
</dbReference>
<keyword evidence="3 7" id="KW-0489">Methyltransferase</keyword>
<sequence>MRLRHKPWAGDFIAEQSEYAISNPEQYKGKWHEVFGNDNPIHIEVGTGKGQFLAGMSQQNSDINYIGIELFDSVIVAAIQKAVDLQSRNLKFLNVNAKDLAEYFAPGEIDRVYLNFSDPWPKSRHAKRRLTYKSFLALYEEILVIGGEIHFKTDNQGLFEYSLISFSEYGLQLKFVSLDLHNSEYEGNVMTEYEEKFSEKGQRIYRVEAKYMNGAIQD</sequence>
<keyword evidence="4 7" id="KW-0808">Transferase</keyword>
<evidence type="ECO:0000256" key="7">
    <source>
        <dbReference type="HAMAP-Rule" id="MF_01057"/>
    </source>
</evidence>
<feature type="binding site" evidence="7">
    <location>
        <position position="118"/>
    </location>
    <ligand>
        <name>S-adenosyl-L-methionine</name>
        <dbReference type="ChEBI" id="CHEBI:59789"/>
    </ligand>
</feature>
<dbReference type="EMBL" id="JAOYEY010000052">
    <property type="protein sequence ID" value="MCV9888904.1"/>
    <property type="molecule type" value="Genomic_DNA"/>
</dbReference>
<dbReference type="Gene3D" id="3.40.50.150">
    <property type="entry name" value="Vaccinia Virus protein VP39"/>
    <property type="match status" value="1"/>
</dbReference>
<dbReference type="PANTHER" id="PTHR23417">
    <property type="entry name" value="3-DEOXY-D-MANNO-OCTULOSONIC-ACID TRANSFERASE/TRNA GUANINE-N 7 - -METHYLTRANSFERASE"/>
    <property type="match status" value="1"/>
</dbReference>
<comment type="function">
    <text evidence="2 7">Catalyzes the formation of N(7)-methylguanine at position 46 (m7G46) in tRNA.</text>
</comment>
<dbReference type="InterPro" id="IPR029063">
    <property type="entry name" value="SAM-dependent_MTases_sf"/>
</dbReference>
<comment type="pathway">
    <text evidence="7">tRNA modification; N(7)-methylguanine-tRNA biosynthesis.</text>
</comment>
<feature type="binding site" evidence="7">
    <location>
        <position position="122"/>
    </location>
    <ligand>
        <name>substrate</name>
    </ligand>
</feature>
<dbReference type="RefSeq" id="WP_264144922.1">
    <property type="nucleotide sequence ID" value="NZ_JAOYEY010000052.1"/>
</dbReference>
<evidence type="ECO:0000256" key="1">
    <source>
        <dbReference type="ARBA" id="ARBA00000142"/>
    </source>
</evidence>
<dbReference type="NCBIfam" id="NF001080">
    <property type="entry name" value="PRK00121.2-2"/>
    <property type="match status" value="1"/>
</dbReference>
<dbReference type="NCBIfam" id="TIGR00091">
    <property type="entry name" value="tRNA (guanosine(46)-N7)-methyltransferase TrmB"/>
    <property type="match status" value="1"/>
</dbReference>
<dbReference type="EC" id="2.1.1.33" evidence="7"/>
<evidence type="ECO:0000256" key="4">
    <source>
        <dbReference type="ARBA" id="ARBA00022679"/>
    </source>
</evidence>
<comment type="similarity">
    <text evidence="7">Belongs to the class I-like SAM-binding methyltransferase superfamily. TrmB family.</text>
</comment>
<dbReference type="Proteomes" id="UP001526147">
    <property type="component" value="Unassembled WGS sequence"/>
</dbReference>
<reference evidence="8 9" key="1">
    <citation type="submission" date="2022-10" db="EMBL/GenBank/DDBJ databases">
        <title>Draft genome assembly of moderately radiation resistant bacterium Metabacillus halosaccharovorans.</title>
        <authorList>
            <person name="Pal S."/>
            <person name="Gopinathan A."/>
        </authorList>
    </citation>
    <scope>NUCLEOTIDE SEQUENCE [LARGE SCALE GENOMIC DNA]</scope>
    <source>
        <strain evidence="8 9">VITHBRA001</strain>
    </source>
</reference>
<evidence type="ECO:0000256" key="3">
    <source>
        <dbReference type="ARBA" id="ARBA00022603"/>
    </source>
</evidence>
<accession>A0ABT3DPD8</accession>
<organism evidence="8 9">
    <name type="scientific">Metabacillus halosaccharovorans</name>
    <dbReference type="NCBI Taxonomy" id="930124"/>
    <lineage>
        <taxon>Bacteria</taxon>
        <taxon>Bacillati</taxon>
        <taxon>Bacillota</taxon>
        <taxon>Bacilli</taxon>
        <taxon>Bacillales</taxon>
        <taxon>Bacillaceae</taxon>
        <taxon>Metabacillus</taxon>
    </lineage>
</organism>
<feature type="binding site" evidence="7">
    <location>
        <position position="96"/>
    </location>
    <ligand>
        <name>S-adenosyl-L-methionine</name>
        <dbReference type="ChEBI" id="CHEBI:59789"/>
    </ligand>
</feature>
<comment type="catalytic activity">
    <reaction evidence="1 7">
        <text>guanosine(46) in tRNA + S-adenosyl-L-methionine = N(7)-methylguanosine(46) in tRNA + S-adenosyl-L-homocysteine</text>
        <dbReference type="Rhea" id="RHEA:42708"/>
        <dbReference type="Rhea" id="RHEA-COMP:10188"/>
        <dbReference type="Rhea" id="RHEA-COMP:10189"/>
        <dbReference type="ChEBI" id="CHEBI:57856"/>
        <dbReference type="ChEBI" id="CHEBI:59789"/>
        <dbReference type="ChEBI" id="CHEBI:74269"/>
        <dbReference type="ChEBI" id="CHEBI:74480"/>
        <dbReference type="EC" id="2.1.1.33"/>
    </reaction>
</comment>
<evidence type="ECO:0000313" key="8">
    <source>
        <dbReference type="EMBL" id="MCV9888904.1"/>
    </source>
</evidence>
<comment type="caution">
    <text evidence="8">The sequence shown here is derived from an EMBL/GenBank/DDBJ whole genome shotgun (WGS) entry which is preliminary data.</text>
</comment>
<dbReference type="PROSITE" id="PS51625">
    <property type="entry name" value="SAM_MT_TRMB"/>
    <property type="match status" value="1"/>
</dbReference>
<dbReference type="PANTHER" id="PTHR23417:SF14">
    <property type="entry name" value="PENTACOTRIPEPTIDE-REPEAT REGION OF PRORP DOMAIN-CONTAINING PROTEIN"/>
    <property type="match status" value="1"/>
</dbReference>
<comment type="caution">
    <text evidence="7">Lacks conserved residue(s) required for the propagation of feature annotation.</text>
</comment>
<gene>
    <name evidence="7 8" type="primary">trmB</name>
    <name evidence="8" type="ORF">OIH86_24920</name>
</gene>
<dbReference type="InterPro" id="IPR003358">
    <property type="entry name" value="tRNA_(Gua-N-7)_MeTrfase_Trmb"/>
</dbReference>
<feature type="binding site" evidence="7">
    <location>
        <position position="69"/>
    </location>
    <ligand>
        <name>S-adenosyl-L-methionine</name>
        <dbReference type="ChEBI" id="CHEBI:59789"/>
    </ligand>
</feature>
<dbReference type="InterPro" id="IPR055361">
    <property type="entry name" value="tRNA_methyltr_TrmB_bact"/>
</dbReference>
<feature type="binding site" evidence="7">
    <location>
        <begin position="191"/>
        <end position="194"/>
    </location>
    <ligand>
        <name>substrate</name>
    </ligand>
</feature>
<dbReference type="GO" id="GO:0008176">
    <property type="term" value="F:tRNA (guanine(46)-N7)-methyltransferase activity"/>
    <property type="evidence" value="ECO:0007669"/>
    <property type="project" value="UniProtKB-EC"/>
</dbReference>
<protein>
    <recommendedName>
        <fullName evidence="7">tRNA (guanine-N(7)-)-methyltransferase</fullName>
        <ecNumber evidence="7">2.1.1.33</ecNumber>
    </recommendedName>
    <alternativeName>
        <fullName evidence="7">tRNA (guanine(46)-N(7))-methyltransferase</fullName>
    </alternativeName>
    <alternativeName>
        <fullName evidence="7">tRNA(m7G46)-methyltransferase</fullName>
    </alternativeName>
</protein>
<name>A0ABT3DPD8_9BACI</name>
<keyword evidence="5 7" id="KW-0949">S-adenosyl-L-methionine</keyword>
<keyword evidence="9" id="KW-1185">Reference proteome</keyword>
<evidence type="ECO:0000256" key="6">
    <source>
        <dbReference type="ARBA" id="ARBA00022694"/>
    </source>
</evidence>
<keyword evidence="6 7" id="KW-0819">tRNA processing</keyword>
<dbReference type="Pfam" id="PF02390">
    <property type="entry name" value="Methyltransf_4"/>
    <property type="match status" value="1"/>
</dbReference>
<evidence type="ECO:0000256" key="2">
    <source>
        <dbReference type="ARBA" id="ARBA00003015"/>
    </source>
</evidence>